<reference evidence="8" key="2">
    <citation type="journal article" date="2021" name="PeerJ">
        <title>Extensive microbial diversity within the chicken gut microbiome revealed by metagenomics and culture.</title>
        <authorList>
            <person name="Gilroy R."/>
            <person name="Ravi A."/>
            <person name="Getino M."/>
            <person name="Pursley I."/>
            <person name="Horton D.L."/>
            <person name="Alikhan N.F."/>
            <person name="Baker D."/>
            <person name="Gharbi K."/>
            <person name="Hall N."/>
            <person name="Watson M."/>
            <person name="Adriaenssens E.M."/>
            <person name="Foster-Nyarko E."/>
            <person name="Jarju S."/>
            <person name="Secka A."/>
            <person name="Antonio M."/>
            <person name="Oren A."/>
            <person name="Chaudhuri R.R."/>
            <person name="La Ragione R."/>
            <person name="Hildebrand F."/>
            <person name="Pallen M.J."/>
        </authorList>
    </citation>
    <scope>NUCLEOTIDE SEQUENCE</scope>
    <source>
        <strain evidence="8">USAMLcec3-3695</strain>
    </source>
</reference>
<dbReference type="GO" id="GO:0006508">
    <property type="term" value="P:proteolysis"/>
    <property type="evidence" value="ECO:0007669"/>
    <property type="project" value="UniProtKB-KW"/>
</dbReference>
<dbReference type="PANTHER" id="PTHR43399:SF4">
    <property type="entry name" value="CELL WALL-ASSOCIATED PROTEASE"/>
    <property type="match status" value="1"/>
</dbReference>
<dbReference type="PROSITE" id="PS51272">
    <property type="entry name" value="SLH"/>
    <property type="match status" value="3"/>
</dbReference>
<evidence type="ECO:0000259" key="7">
    <source>
        <dbReference type="PROSITE" id="PS51272"/>
    </source>
</evidence>
<keyword evidence="5 6" id="KW-0720">Serine protease</keyword>
<feature type="domain" description="SLH" evidence="7">
    <location>
        <begin position="289"/>
        <end position="348"/>
    </location>
</feature>
<evidence type="ECO:0000256" key="5">
    <source>
        <dbReference type="ARBA" id="ARBA00022825"/>
    </source>
</evidence>
<dbReference type="Proteomes" id="UP000824109">
    <property type="component" value="Unassembled WGS sequence"/>
</dbReference>
<comment type="caution">
    <text evidence="8">The sequence shown here is derived from an EMBL/GenBank/DDBJ whole genome shotgun (WGS) entry which is preliminary data.</text>
</comment>
<dbReference type="PROSITE" id="PS51892">
    <property type="entry name" value="SUBTILASE"/>
    <property type="match status" value="1"/>
</dbReference>
<dbReference type="EMBL" id="DVNB01000016">
    <property type="protein sequence ID" value="HIU56439.1"/>
    <property type="molecule type" value="Genomic_DNA"/>
</dbReference>
<protein>
    <submittedName>
        <fullName evidence="8">S-layer homology domain-containing protein</fullName>
    </submittedName>
</protein>
<sequence>MKKIIIIISLLFVFFTEAAYAVSVKIGVIDTGIKEKEGIFGSEKILSGQNYVLGNDNTDDEVGHGTRIASLIIGTDDGEIVSPCKESFIVPLVYYTKLASGAVLNGGIDAICNAIYDAVDVYGCRIINISSGITADDERLEKAVRYAEEKGVLVVSACGNSGDEVYYPAAYDKVIGVGSHNNAFEPADFSCKGSGLDVLMYGEDLKVVSIKNTADYELISGTSYSTALITAHAASALEQYPYLTPSQIRYLMRTSCDDICDGGYDEKSGYGVFNPDRFYENLRLFDHGEIVCFYDVEKDDWYYDSVSKAYHQGWMNGTGDGIFDPDGNMTRVMFVTILYRAEGQPQTNNILNFDDVAENAYYAEAVSWASENGIIAGVSDTEFVPDKNITREEMAAVMSRYADYKGINTNSQGDLTIFTDASTVSGWAREYMNWAVGTGLISGKGDNMLDPLGSATRAETAAILQRFLEK</sequence>
<name>A0A9D1MA59_9FIRM</name>
<organism evidence="8 9">
    <name type="scientific">Candidatus Ornithomonoglobus merdipullorum</name>
    <dbReference type="NCBI Taxonomy" id="2840895"/>
    <lineage>
        <taxon>Bacteria</taxon>
        <taxon>Bacillati</taxon>
        <taxon>Bacillota</taxon>
        <taxon>Clostridia</taxon>
        <taxon>Candidatus Ornithomonoglobus</taxon>
    </lineage>
</organism>
<feature type="active site" description="Charge relay system" evidence="6">
    <location>
        <position position="64"/>
    </location>
</feature>
<dbReference type="Pfam" id="PF00082">
    <property type="entry name" value="Peptidase_S8"/>
    <property type="match status" value="1"/>
</dbReference>
<feature type="domain" description="SLH" evidence="7">
    <location>
        <begin position="415"/>
        <end position="470"/>
    </location>
</feature>
<dbReference type="InterPro" id="IPR015500">
    <property type="entry name" value="Peptidase_S8_subtilisin-rel"/>
</dbReference>
<dbReference type="PANTHER" id="PTHR43399">
    <property type="entry name" value="SUBTILISIN-RELATED"/>
    <property type="match status" value="1"/>
</dbReference>
<evidence type="ECO:0000256" key="2">
    <source>
        <dbReference type="ARBA" id="ARBA00022670"/>
    </source>
</evidence>
<reference evidence="8" key="1">
    <citation type="submission" date="2020-10" db="EMBL/GenBank/DDBJ databases">
        <authorList>
            <person name="Gilroy R."/>
        </authorList>
    </citation>
    <scope>NUCLEOTIDE SEQUENCE</scope>
    <source>
        <strain evidence="8">USAMLcec3-3695</strain>
    </source>
</reference>
<dbReference type="InterPro" id="IPR036852">
    <property type="entry name" value="Peptidase_S8/S53_dom_sf"/>
</dbReference>
<dbReference type="InterPro" id="IPR000209">
    <property type="entry name" value="Peptidase_S8/S53_dom"/>
</dbReference>
<dbReference type="Gene3D" id="3.40.50.200">
    <property type="entry name" value="Peptidase S8/S53 domain"/>
    <property type="match status" value="1"/>
</dbReference>
<evidence type="ECO:0000256" key="3">
    <source>
        <dbReference type="ARBA" id="ARBA00022737"/>
    </source>
</evidence>
<evidence type="ECO:0000256" key="4">
    <source>
        <dbReference type="ARBA" id="ARBA00022801"/>
    </source>
</evidence>
<gene>
    <name evidence="8" type="ORF">IAA61_01335</name>
</gene>
<feature type="active site" description="Charge relay system" evidence="6">
    <location>
        <position position="30"/>
    </location>
</feature>
<dbReference type="SUPFAM" id="SSF52743">
    <property type="entry name" value="Subtilisin-like"/>
    <property type="match status" value="1"/>
</dbReference>
<keyword evidence="3" id="KW-0677">Repeat</keyword>
<dbReference type="AlphaFoldDB" id="A0A9D1MA59"/>
<dbReference type="Pfam" id="PF00395">
    <property type="entry name" value="SLH"/>
    <property type="match status" value="3"/>
</dbReference>
<dbReference type="InterPro" id="IPR051048">
    <property type="entry name" value="Peptidase_S8/S53_subtilisin"/>
</dbReference>
<evidence type="ECO:0000256" key="1">
    <source>
        <dbReference type="ARBA" id="ARBA00011073"/>
    </source>
</evidence>
<proteinExistence type="inferred from homology"/>
<feature type="active site" description="Charge relay system" evidence="6">
    <location>
        <position position="223"/>
    </location>
</feature>
<evidence type="ECO:0000313" key="9">
    <source>
        <dbReference type="Proteomes" id="UP000824109"/>
    </source>
</evidence>
<accession>A0A9D1MA59</accession>
<keyword evidence="4 6" id="KW-0378">Hydrolase</keyword>
<comment type="similarity">
    <text evidence="1 6">Belongs to the peptidase S8 family.</text>
</comment>
<keyword evidence="2 6" id="KW-0645">Protease</keyword>
<evidence type="ECO:0000256" key="6">
    <source>
        <dbReference type="PROSITE-ProRule" id="PRU01240"/>
    </source>
</evidence>
<dbReference type="InterPro" id="IPR001119">
    <property type="entry name" value="SLH_dom"/>
</dbReference>
<feature type="domain" description="SLH" evidence="7">
    <location>
        <begin position="349"/>
        <end position="412"/>
    </location>
</feature>
<dbReference type="PRINTS" id="PR00723">
    <property type="entry name" value="SUBTILISIN"/>
</dbReference>
<evidence type="ECO:0000313" key="8">
    <source>
        <dbReference type="EMBL" id="HIU56439.1"/>
    </source>
</evidence>
<dbReference type="GO" id="GO:0004252">
    <property type="term" value="F:serine-type endopeptidase activity"/>
    <property type="evidence" value="ECO:0007669"/>
    <property type="project" value="UniProtKB-UniRule"/>
</dbReference>